<proteinExistence type="predicted"/>
<evidence type="ECO:0000313" key="3">
    <source>
        <dbReference type="Proteomes" id="UP001151760"/>
    </source>
</evidence>
<keyword evidence="1" id="KW-0175">Coiled coil</keyword>
<evidence type="ECO:0000313" key="2">
    <source>
        <dbReference type="EMBL" id="GJU09788.1"/>
    </source>
</evidence>
<dbReference type="EMBL" id="BQNB010021759">
    <property type="protein sequence ID" value="GJU09788.1"/>
    <property type="molecule type" value="Genomic_DNA"/>
</dbReference>
<name>A0ABQ5JB98_9ASTR</name>
<keyword evidence="3" id="KW-1185">Reference proteome</keyword>
<reference evidence="2" key="2">
    <citation type="submission" date="2022-01" db="EMBL/GenBank/DDBJ databases">
        <authorList>
            <person name="Yamashiro T."/>
            <person name="Shiraishi A."/>
            <person name="Satake H."/>
            <person name="Nakayama K."/>
        </authorList>
    </citation>
    <scope>NUCLEOTIDE SEQUENCE</scope>
</reference>
<accession>A0ABQ5JB98</accession>
<reference evidence="2" key="1">
    <citation type="journal article" date="2022" name="Int. J. Mol. Sci.">
        <title>Draft Genome of Tanacetum Coccineum: Genomic Comparison of Closely Related Tanacetum-Family Plants.</title>
        <authorList>
            <person name="Yamashiro T."/>
            <person name="Shiraishi A."/>
            <person name="Nakayama K."/>
            <person name="Satake H."/>
        </authorList>
    </citation>
    <scope>NUCLEOTIDE SEQUENCE</scope>
</reference>
<sequence length="167" mass="19586">MKKVKRLLLMSDGDERKHVLDYTNIDLYYVEDQSKNLLSKFISHKQELFSCKSELIVVKNTKAHNLSLQNEITRLNMDNESLMNKVSNLKKMEDVKGRKQFPQRKLCSPRKRTLPLRLYLRSPLTLSLSHQTPLRSRHRTQNAQAIPANIKGYKPYNTITLHAEREP</sequence>
<organism evidence="2 3">
    <name type="scientific">Tanacetum coccineum</name>
    <dbReference type="NCBI Taxonomy" id="301880"/>
    <lineage>
        <taxon>Eukaryota</taxon>
        <taxon>Viridiplantae</taxon>
        <taxon>Streptophyta</taxon>
        <taxon>Embryophyta</taxon>
        <taxon>Tracheophyta</taxon>
        <taxon>Spermatophyta</taxon>
        <taxon>Magnoliopsida</taxon>
        <taxon>eudicotyledons</taxon>
        <taxon>Gunneridae</taxon>
        <taxon>Pentapetalae</taxon>
        <taxon>asterids</taxon>
        <taxon>campanulids</taxon>
        <taxon>Asterales</taxon>
        <taxon>Asteraceae</taxon>
        <taxon>Asteroideae</taxon>
        <taxon>Anthemideae</taxon>
        <taxon>Anthemidinae</taxon>
        <taxon>Tanacetum</taxon>
    </lineage>
</organism>
<feature type="coiled-coil region" evidence="1">
    <location>
        <begin position="65"/>
        <end position="92"/>
    </location>
</feature>
<protein>
    <submittedName>
        <fullName evidence="2">Uncharacterized protein</fullName>
    </submittedName>
</protein>
<dbReference type="Proteomes" id="UP001151760">
    <property type="component" value="Unassembled WGS sequence"/>
</dbReference>
<gene>
    <name evidence="2" type="ORF">Tco_1132184</name>
</gene>
<evidence type="ECO:0000256" key="1">
    <source>
        <dbReference type="SAM" id="Coils"/>
    </source>
</evidence>
<comment type="caution">
    <text evidence="2">The sequence shown here is derived from an EMBL/GenBank/DDBJ whole genome shotgun (WGS) entry which is preliminary data.</text>
</comment>